<protein>
    <submittedName>
        <fullName evidence="5">DeoR/GlpR transcriptional regulator</fullName>
    </submittedName>
</protein>
<evidence type="ECO:0000256" key="2">
    <source>
        <dbReference type="ARBA" id="ARBA00023125"/>
    </source>
</evidence>
<dbReference type="EMBL" id="QXJM01000038">
    <property type="protein sequence ID" value="RIE03239.1"/>
    <property type="molecule type" value="Genomic_DNA"/>
</dbReference>
<dbReference type="PROSITE" id="PS00894">
    <property type="entry name" value="HTH_DEOR_1"/>
    <property type="match status" value="1"/>
</dbReference>
<dbReference type="RefSeq" id="WP_119149742.1">
    <property type="nucleotide sequence ID" value="NZ_JBHSOV010000042.1"/>
</dbReference>
<dbReference type="PROSITE" id="PS51000">
    <property type="entry name" value="HTH_DEOR_2"/>
    <property type="match status" value="1"/>
</dbReference>
<dbReference type="OrthoDB" id="9797223at2"/>
<dbReference type="AlphaFoldDB" id="A0A398CPI8"/>
<dbReference type="Pfam" id="PF08220">
    <property type="entry name" value="HTH_DeoR"/>
    <property type="match status" value="1"/>
</dbReference>
<accession>A0A398CPI8</accession>
<dbReference type="GO" id="GO:0003677">
    <property type="term" value="F:DNA binding"/>
    <property type="evidence" value="ECO:0007669"/>
    <property type="project" value="UniProtKB-KW"/>
</dbReference>
<dbReference type="InterPro" id="IPR036390">
    <property type="entry name" value="WH_DNA-bd_sf"/>
</dbReference>
<dbReference type="InterPro" id="IPR036388">
    <property type="entry name" value="WH-like_DNA-bd_sf"/>
</dbReference>
<dbReference type="SUPFAM" id="SSF46785">
    <property type="entry name" value="Winged helix' DNA-binding domain"/>
    <property type="match status" value="1"/>
</dbReference>
<dbReference type="InterPro" id="IPR014036">
    <property type="entry name" value="DeoR-like_C"/>
</dbReference>
<dbReference type="PRINTS" id="PR00037">
    <property type="entry name" value="HTHLACR"/>
</dbReference>
<dbReference type="SMART" id="SM00420">
    <property type="entry name" value="HTH_DEOR"/>
    <property type="match status" value="1"/>
</dbReference>
<proteinExistence type="predicted"/>
<dbReference type="Gene3D" id="1.10.10.10">
    <property type="entry name" value="Winged helix-like DNA-binding domain superfamily/Winged helix DNA-binding domain"/>
    <property type="match status" value="1"/>
</dbReference>
<keyword evidence="1" id="KW-0805">Transcription regulation</keyword>
<dbReference type="Gene3D" id="3.40.50.1360">
    <property type="match status" value="1"/>
</dbReference>
<organism evidence="5 6">
    <name type="scientific">Cohnella faecalis</name>
    <dbReference type="NCBI Taxonomy" id="2315694"/>
    <lineage>
        <taxon>Bacteria</taxon>
        <taxon>Bacillati</taxon>
        <taxon>Bacillota</taxon>
        <taxon>Bacilli</taxon>
        <taxon>Bacillales</taxon>
        <taxon>Paenibacillaceae</taxon>
        <taxon>Cohnella</taxon>
    </lineage>
</organism>
<sequence length="291" mass="32467">MLSVYCKRFENFSNMVLCRFIGGEHMDTLQEKAKYGLIPVERRKQIVAYVMKHESAQVKELAELFDEVSEATIRRDLELLATEGKLTRTHGGAASISTRTAFEQLYLDKCAMAVDEKRRIAKAAADLVENGDSIILDSGSTTIEIAKQLVNHTKLTIITNDLYIASTVAFHPSTQVMVTGGMKREDVNVLIGNITETFFRSIRVDKTFLSADAVDIHFGVSNTTFVEQNIKRLMLEAAKQVALVCDHTKFGNTALAKVCRLDELEHIITDEGISPSLREEMERLGLPVIVV</sequence>
<feature type="domain" description="HTH deoR-type" evidence="4">
    <location>
        <begin position="39"/>
        <end position="95"/>
    </location>
</feature>
<evidence type="ECO:0000259" key="4">
    <source>
        <dbReference type="PROSITE" id="PS51000"/>
    </source>
</evidence>
<dbReference type="Pfam" id="PF00455">
    <property type="entry name" value="DeoRC"/>
    <property type="match status" value="1"/>
</dbReference>
<dbReference type="SUPFAM" id="SSF100950">
    <property type="entry name" value="NagB/RpiA/CoA transferase-like"/>
    <property type="match status" value="1"/>
</dbReference>
<reference evidence="5 6" key="1">
    <citation type="submission" date="2018-09" db="EMBL/GenBank/DDBJ databases">
        <title>Cohnella cavernae sp. nov., isolated from a karst cave.</title>
        <authorList>
            <person name="Zhu H."/>
        </authorList>
    </citation>
    <scope>NUCLEOTIDE SEQUENCE [LARGE SCALE GENOMIC DNA]</scope>
    <source>
        <strain evidence="5 6">K2E09-144</strain>
    </source>
</reference>
<dbReference type="GO" id="GO:0003700">
    <property type="term" value="F:DNA-binding transcription factor activity"/>
    <property type="evidence" value="ECO:0007669"/>
    <property type="project" value="InterPro"/>
</dbReference>
<dbReference type="InterPro" id="IPR001034">
    <property type="entry name" value="DeoR_HTH"/>
</dbReference>
<comment type="caution">
    <text evidence="5">The sequence shown here is derived from an EMBL/GenBank/DDBJ whole genome shotgun (WGS) entry which is preliminary data.</text>
</comment>
<dbReference type="InterPro" id="IPR050313">
    <property type="entry name" value="Carb_Metab_HTH_regulators"/>
</dbReference>
<gene>
    <name evidence="5" type="ORF">D3H35_12755</name>
</gene>
<dbReference type="PANTHER" id="PTHR30363">
    <property type="entry name" value="HTH-TYPE TRANSCRIPTIONAL REGULATOR SRLR-RELATED"/>
    <property type="match status" value="1"/>
</dbReference>
<keyword evidence="2" id="KW-0238">DNA-binding</keyword>
<evidence type="ECO:0000256" key="3">
    <source>
        <dbReference type="ARBA" id="ARBA00023163"/>
    </source>
</evidence>
<keyword evidence="3" id="KW-0804">Transcription</keyword>
<dbReference type="Proteomes" id="UP000266340">
    <property type="component" value="Unassembled WGS sequence"/>
</dbReference>
<dbReference type="InterPro" id="IPR018356">
    <property type="entry name" value="Tscrpt_reg_HTH_DeoR_CS"/>
</dbReference>
<dbReference type="SMART" id="SM01134">
    <property type="entry name" value="DeoRC"/>
    <property type="match status" value="1"/>
</dbReference>
<evidence type="ECO:0000313" key="6">
    <source>
        <dbReference type="Proteomes" id="UP000266340"/>
    </source>
</evidence>
<evidence type="ECO:0000256" key="1">
    <source>
        <dbReference type="ARBA" id="ARBA00023015"/>
    </source>
</evidence>
<evidence type="ECO:0000313" key="5">
    <source>
        <dbReference type="EMBL" id="RIE03239.1"/>
    </source>
</evidence>
<keyword evidence="6" id="KW-1185">Reference proteome</keyword>
<name>A0A398CPI8_9BACL</name>
<dbReference type="PANTHER" id="PTHR30363:SF44">
    <property type="entry name" value="AGA OPERON TRANSCRIPTIONAL REPRESSOR-RELATED"/>
    <property type="match status" value="1"/>
</dbReference>
<dbReference type="InterPro" id="IPR037171">
    <property type="entry name" value="NagB/RpiA_transferase-like"/>
</dbReference>